<accession>A0A6G3MEH4</accession>
<comment type="function">
    <text evidence="4">ESCRT-III-like protein involved in cytokinesis, nuclear envelope reassembly and endosomal tubulation. Is required for efficient abscission during cytokinesis. Involved in recruiting VPS4A and/or VPS4B to the midbody of dividing cells. During late anaphase, involved in nuclear envelope reassembly and mitotic spindle disassembly together with the ESCRT-III complex: IST1 acts by mediating the recruitment of SPAST to the nuclear membrane, leading to microtubule severing. Recruited to the reforming nuclear envelope (NE) during anaphase by LEMD2. Regulates early endosomal tubulation together with the ESCRT-III complex by mediating the recruitment of SPAST.</text>
</comment>
<dbReference type="FunFam" id="1.20.1260.60:FF:000002">
    <property type="entry name" value="Vacuolar protein sorting-associated protein IST1"/>
    <property type="match status" value="1"/>
</dbReference>
<dbReference type="PANTHER" id="PTHR12161:SF5">
    <property type="entry name" value="IST1 HOMOLOG"/>
    <property type="match status" value="1"/>
</dbReference>
<comment type="subunit">
    <text evidence="5">Interacts with CHMP1A, CHMP1B, VPS4A and VTA1. Interacts with SPAST, STAMBP, and USP8. May interact with VPS37B. May associate with the ESCRT-I complex. Interacts with MITD1, in competition with VSP4. Interacts with SPART (via MIT domain); leading to the recruitment of SPART to midbodies. Interacts with SPAST.</text>
</comment>
<evidence type="ECO:0000256" key="4">
    <source>
        <dbReference type="ARBA" id="ARBA00046124"/>
    </source>
</evidence>
<reference evidence="6" key="1">
    <citation type="submission" date="2018-11" db="EMBL/GenBank/DDBJ databases">
        <title>Henneguya salminicola genome and transcriptome.</title>
        <authorList>
            <person name="Yahalomi D."/>
            <person name="Atkinson S.D."/>
            <person name="Neuhof M."/>
            <person name="Chang E.S."/>
            <person name="Philippe H."/>
            <person name="Cartwright P."/>
            <person name="Bartholomew J.L."/>
            <person name="Huchon D."/>
        </authorList>
    </citation>
    <scope>NUCLEOTIDE SEQUENCE</scope>
    <source>
        <strain evidence="6">Hz1</strain>
        <tissue evidence="6">Whole</tissue>
    </source>
</reference>
<evidence type="ECO:0000256" key="3">
    <source>
        <dbReference type="ARBA" id="ARBA00032374"/>
    </source>
</evidence>
<dbReference type="Gene3D" id="1.20.1260.60">
    <property type="entry name" value="Vacuolar protein sorting-associated protein Ist1"/>
    <property type="match status" value="1"/>
</dbReference>
<dbReference type="AlphaFoldDB" id="A0A6G3MEH4"/>
<evidence type="ECO:0000313" key="6">
    <source>
        <dbReference type="EMBL" id="NDJ92417.1"/>
    </source>
</evidence>
<dbReference type="EMBL" id="GHBP01000660">
    <property type="protein sequence ID" value="NDJ92417.1"/>
    <property type="molecule type" value="Transcribed_RNA"/>
</dbReference>
<evidence type="ECO:0000256" key="2">
    <source>
        <dbReference type="ARBA" id="ARBA00014513"/>
    </source>
</evidence>
<evidence type="ECO:0000256" key="5">
    <source>
        <dbReference type="ARBA" id="ARBA00046920"/>
    </source>
</evidence>
<comment type="similarity">
    <text evidence="1">Belongs to the IST1 family.</text>
</comment>
<organism evidence="6">
    <name type="scientific">Henneguya salminicola</name>
    <name type="common">Myxosporean</name>
    <dbReference type="NCBI Taxonomy" id="69463"/>
    <lineage>
        <taxon>Eukaryota</taxon>
        <taxon>Metazoa</taxon>
        <taxon>Cnidaria</taxon>
        <taxon>Myxozoa</taxon>
        <taxon>Myxosporea</taxon>
        <taxon>Bivalvulida</taxon>
        <taxon>Platysporina</taxon>
        <taxon>Myxobolidae</taxon>
        <taxon>Henneguya</taxon>
    </lineage>
</organism>
<protein>
    <recommendedName>
        <fullName evidence="2">IST1 homolog</fullName>
    </recommendedName>
    <alternativeName>
        <fullName evidence="3">Charged multivesicular body protein 8</fullName>
    </alternativeName>
</protein>
<proteinExistence type="inferred from homology"/>
<sequence length="194" mass="22343">MFKSKPKFDVNTLKLNIKLAIERINIVKRKKVELSKRTRKNVADLISKQEITSATIKTEQLIRDDNLIEAMDVVKNYLEILHSRSGLIQTQQNIDESLTIAVMSMIWVDPRLSCDIPELSIISKQFLSKYGKQFYDTAISNSLQLVFPHLVSLLSVEPPSDCLIDQYMKAIAEAHHVQFTSTYVDKNEHLVYYL</sequence>
<dbReference type="GO" id="GO:0015031">
    <property type="term" value="P:protein transport"/>
    <property type="evidence" value="ECO:0007669"/>
    <property type="project" value="InterPro"/>
</dbReference>
<dbReference type="InterPro" id="IPR042277">
    <property type="entry name" value="IST1-like"/>
</dbReference>
<dbReference type="InterPro" id="IPR005061">
    <property type="entry name" value="Ist1"/>
</dbReference>
<name>A0A6G3MEH4_HENSL</name>
<dbReference type="PANTHER" id="PTHR12161">
    <property type="entry name" value="IST1 FAMILY MEMBER"/>
    <property type="match status" value="1"/>
</dbReference>
<dbReference type="Pfam" id="PF03398">
    <property type="entry name" value="Ist1"/>
    <property type="match status" value="1"/>
</dbReference>
<evidence type="ECO:0000256" key="1">
    <source>
        <dbReference type="ARBA" id="ARBA00005536"/>
    </source>
</evidence>